<dbReference type="PANTHER" id="PTHR33693">
    <property type="entry name" value="TYPE-5 URACIL-DNA GLYCOSYLASE"/>
    <property type="match status" value="1"/>
</dbReference>
<evidence type="ECO:0000256" key="1">
    <source>
        <dbReference type="ARBA" id="ARBA00006521"/>
    </source>
</evidence>
<dbReference type="GO" id="GO:0051539">
    <property type="term" value="F:4 iron, 4 sulfur cluster binding"/>
    <property type="evidence" value="ECO:0007669"/>
    <property type="project" value="UniProtKB-KW"/>
</dbReference>
<evidence type="ECO:0000259" key="10">
    <source>
        <dbReference type="SMART" id="SM00986"/>
    </source>
</evidence>
<name>A0A8S8XE14_9PROT</name>
<organism evidence="11 12">
    <name type="scientific">Roseiterribacter gracilis</name>
    <dbReference type="NCBI Taxonomy" id="2812848"/>
    <lineage>
        <taxon>Bacteria</taxon>
        <taxon>Pseudomonadati</taxon>
        <taxon>Pseudomonadota</taxon>
        <taxon>Alphaproteobacteria</taxon>
        <taxon>Rhodospirillales</taxon>
        <taxon>Roseiterribacteraceae</taxon>
        <taxon>Roseiterribacter</taxon>
    </lineage>
</organism>
<dbReference type="EMBL" id="BOPV01000001">
    <property type="protein sequence ID" value="GIL41693.1"/>
    <property type="molecule type" value="Genomic_DNA"/>
</dbReference>
<accession>A0A8S8XE14</accession>
<dbReference type="Gene3D" id="3.40.470.10">
    <property type="entry name" value="Uracil-DNA glycosylase-like domain"/>
    <property type="match status" value="1"/>
</dbReference>
<comment type="caution">
    <text evidence="11">The sequence shown here is derived from an EMBL/GenBank/DDBJ whole genome shotgun (WGS) entry which is preliminary data.</text>
</comment>
<dbReference type="GO" id="GO:0046872">
    <property type="term" value="F:metal ion binding"/>
    <property type="evidence" value="ECO:0007669"/>
    <property type="project" value="UniProtKB-KW"/>
</dbReference>
<dbReference type="SMART" id="SM00987">
    <property type="entry name" value="UreE_C"/>
    <property type="match status" value="1"/>
</dbReference>
<dbReference type="GO" id="GO:0006281">
    <property type="term" value="P:DNA repair"/>
    <property type="evidence" value="ECO:0007669"/>
    <property type="project" value="UniProtKB-KW"/>
</dbReference>
<dbReference type="RefSeq" id="WP_420245295.1">
    <property type="nucleotide sequence ID" value="NZ_BOPV01000001.1"/>
</dbReference>
<evidence type="ECO:0000256" key="7">
    <source>
        <dbReference type="ARBA" id="ARBA00023004"/>
    </source>
</evidence>
<dbReference type="GO" id="GO:0097506">
    <property type="term" value="F:deaminated base DNA N-glycosylase activity"/>
    <property type="evidence" value="ECO:0007669"/>
    <property type="project" value="UniProtKB-ARBA"/>
</dbReference>
<keyword evidence="3" id="KW-0004">4Fe-4S</keyword>
<dbReference type="InterPro" id="IPR051536">
    <property type="entry name" value="UDG_Type-4/5"/>
</dbReference>
<keyword evidence="5" id="KW-0227">DNA damage</keyword>
<sequence length="215" mass="23263">MAIKLPPDSAARFLPANPADLAALREAAAGCTACPLHQLGTQTVFGEGPKTAEVMFIGEQPGDSEDLAGKPFVGPAGKLLDRALKDAGIDRRRTYVTNAVKHFKWVPRGKKRIHSSPNTMQIRACNPWLKAEILAVKPAILVCLGAVAAAAVIGPKFRVTKDRGRFVPSDLAPYVVGTVHPSMILRLEDEESKRIEYGRLVEDLRLVHDVLAQTA</sequence>
<keyword evidence="6" id="KW-0378">Hydrolase</keyword>
<dbReference type="SMART" id="SM00986">
    <property type="entry name" value="UDG"/>
    <property type="match status" value="1"/>
</dbReference>
<dbReference type="Pfam" id="PF03167">
    <property type="entry name" value="UDG"/>
    <property type="match status" value="1"/>
</dbReference>
<protein>
    <recommendedName>
        <fullName evidence="2">Type-4 uracil-DNA glycosylase</fullName>
    </recommendedName>
</protein>
<dbReference type="InterPro" id="IPR005273">
    <property type="entry name" value="Ura-DNA_glyco_family4"/>
</dbReference>
<dbReference type="SUPFAM" id="SSF52141">
    <property type="entry name" value="Uracil-DNA glycosylase-like"/>
    <property type="match status" value="1"/>
</dbReference>
<dbReference type="PANTHER" id="PTHR33693:SF9">
    <property type="entry name" value="TYPE-4 URACIL-DNA GLYCOSYLASE"/>
    <property type="match status" value="1"/>
</dbReference>
<dbReference type="Proteomes" id="UP000681075">
    <property type="component" value="Unassembled WGS sequence"/>
</dbReference>
<dbReference type="CDD" id="cd10030">
    <property type="entry name" value="UDG-F4_TTUDGA_SPO1dp_like"/>
    <property type="match status" value="1"/>
</dbReference>
<comment type="similarity">
    <text evidence="1">Belongs to the uracil-DNA glycosylase (UDG) superfamily. Type 4 (UDGa) family.</text>
</comment>
<proteinExistence type="inferred from homology"/>
<dbReference type="NCBIfam" id="TIGR03914">
    <property type="entry name" value="UDG_fam_dom"/>
    <property type="match status" value="1"/>
</dbReference>
<evidence type="ECO:0000256" key="5">
    <source>
        <dbReference type="ARBA" id="ARBA00022763"/>
    </source>
</evidence>
<evidence type="ECO:0000256" key="6">
    <source>
        <dbReference type="ARBA" id="ARBA00022801"/>
    </source>
</evidence>
<dbReference type="InterPro" id="IPR036895">
    <property type="entry name" value="Uracil-DNA_glycosylase-like_sf"/>
</dbReference>
<evidence type="ECO:0000313" key="12">
    <source>
        <dbReference type="Proteomes" id="UP000681075"/>
    </source>
</evidence>
<evidence type="ECO:0000256" key="3">
    <source>
        <dbReference type="ARBA" id="ARBA00022485"/>
    </source>
</evidence>
<keyword evidence="12" id="KW-1185">Reference proteome</keyword>
<dbReference type="InterPro" id="IPR005122">
    <property type="entry name" value="Uracil-DNA_glycosylase-like"/>
</dbReference>
<keyword evidence="9" id="KW-0234">DNA repair</keyword>
<keyword evidence="7" id="KW-0408">Iron</keyword>
<feature type="domain" description="Uracil-DNA glycosylase-like" evidence="10">
    <location>
        <begin position="45"/>
        <end position="205"/>
    </location>
</feature>
<evidence type="ECO:0000256" key="2">
    <source>
        <dbReference type="ARBA" id="ARBA00019403"/>
    </source>
</evidence>
<dbReference type="AlphaFoldDB" id="A0A8S8XE14"/>
<keyword evidence="8" id="KW-0411">Iron-sulfur</keyword>
<reference evidence="11" key="1">
    <citation type="submission" date="2021-02" db="EMBL/GenBank/DDBJ databases">
        <title>Genome sequence of Rhodospirillales sp. strain TMPK1 isolated from soil.</title>
        <authorList>
            <person name="Nakai R."/>
            <person name="Kusada H."/>
            <person name="Tamaki H."/>
        </authorList>
    </citation>
    <scope>NUCLEOTIDE SEQUENCE</scope>
    <source>
        <strain evidence="11">TMPK1</strain>
    </source>
</reference>
<evidence type="ECO:0000256" key="4">
    <source>
        <dbReference type="ARBA" id="ARBA00022723"/>
    </source>
</evidence>
<evidence type="ECO:0000256" key="9">
    <source>
        <dbReference type="ARBA" id="ARBA00023204"/>
    </source>
</evidence>
<evidence type="ECO:0000256" key="8">
    <source>
        <dbReference type="ARBA" id="ARBA00023014"/>
    </source>
</evidence>
<keyword evidence="4" id="KW-0479">Metal-binding</keyword>
<gene>
    <name evidence="11" type="ORF">TMPK1_39300</name>
</gene>
<evidence type="ECO:0000313" key="11">
    <source>
        <dbReference type="EMBL" id="GIL41693.1"/>
    </source>
</evidence>
<dbReference type="NCBIfam" id="TIGR00758">
    <property type="entry name" value="UDG_fam4"/>
    <property type="match status" value="1"/>
</dbReference>